<dbReference type="Proteomes" id="UP000186609">
    <property type="component" value="Chromosome"/>
</dbReference>
<name>A0A1P8JXI2_9BURK</name>
<gene>
    <name evidence="1" type="ORF">RD110_15605</name>
</gene>
<evidence type="ECO:0000313" key="1">
    <source>
        <dbReference type="EMBL" id="APW38448.1"/>
    </source>
</evidence>
<organism evidence="1 2">
    <name type="scientific">Rhodoferax koreensis</name>
    <dbReference type="NCBI Taxonomy" id="1842727"/>
    <lineage>
        <taxon>Bacteria</taxon>
        <taxon>Pseudomonadati</taxon>
        <taxon>Pseudomonadota</taxon>
        <taxon>Betaproteobacteria</taxon>
        <taxon>Burkholderiales</taxon>
        <taxon>Comamonadaceae</taxon>
        <taxon>Rhodoferax</taxon>
    </lineage>
</organism>
<protein>
    <submittedName>
        <fullName evidence="1">Uncharacterized protein</fullName>
    </submittedName>
</protein>
<proteinExistence type="predicted"/>
<accession>A0A1P8JXI2</accession>
<evidence type="ECO:0000313" key="2">
    <source>
        <dbReference type="Proteomes" id="UP000186609"/>
    </source>
</evidence>
<reference evidence="1 2" key="1">
    <citation type="submission" date="2017-01" db="EMBL/GenBank/DDBJ databases">
        <authorList>
            <person name="Mah S.A."/>
            <person name="Swanson W.J."/>
            <person name="Moy G.W."/>
            <person name="Vacquier V.D."/>
        </authorList>
    </citation>
    <scope>NUCLEOTIDE SEQUENCE [LARGE SCALE GENOMIC DNA]</scope>
    <source>
        <strain evidence="1 2">DCY110</strain>
    </source>
</reference>
<sequence length="200" mass="19881">MLVSGGALPALMSASSWRSRSASAFARRSAWREARSAARVSPCGGCVSTWAGAGAGAAGAGAGAAAGAAAGAGAGAAAGAAAGSVCPAFGSSCGSVCWWSSSPSSFKSLSNCFRISRSPLSNCAVVITTPVVYGRSPRLSPPSKRTTPTAWTRGPRVAATAYTPIPVGLNRRLETKKPTQGGLVNEVGEGATRWLRAAPP</sequence>
<dbReference type="STRING" id="1842727.RD110_15605"/>
<dbReference type="KEGG" id="rhy:RD110_15605"/>
<dbReference type="EMBL" id="CP019236">
    <property type="protein sequence ID" value="APW38448.1"/>
    <property type="molecule type" value="Genomic_DNA"/>
</dbReference>
<dbReference type="AlphaFoldDB" id="A0A1P8JXI2"/>
<keyword evidence="2" id="KW-1185">Reference proteome</keyword>